<accession>A0A1W0A9W0</accession>
<dbReference type="STRING" id="74557.A0A1W0A9W0"/>
<reference evidence="1 2" key="1">
    <citation type="journal article" date="2014" name="Genome Biol. Evol.">
        <title>The secreted proteins of Achlya hypogyna and Thraustotheca clavata identify the ancestral oomycete secretome and reveal gene acquisitions by horizontal gene transfer.</title>
        <authorList>
            <person name="Misner I."/>
            <person name="Blouin N."/>
            <person name="Leonard G."/>
            <person name="Richards T.A."/>
            <person name="Lane C.E."/>
        </authorList>
    </citation>
    <scope>NUCLEOTIDE SEQUENCE [LARGE SCALE GENOMIC DNA]</scope>
    <source>
        <strain evidence="1 2">ATCC 34112</strain>
    </source>
</reference>
<dbReference type="Proteomes" id="UP000243217">
    <property type="component" value="Unassembled WGS sequence"/>
</dbReference>
<comment type="caution">
    <text evidence="1">The sequence shown here is derived from an EMBL/GenBank/DDBJ whole genome shotgun (WGS) entry which is preliminary data.</text>
</comment>
<gene>
    <name evidence="1" type="ORF">THRCLA_20281</name>
</gene>
<name>A0A1W0A9W0_9STRA</name>
<dbReference type="AlphaFoldDB" id="A0A1W0A9W0"/>
<dbReference type="InterPro" id="IPR036770">
    <property type="entry name" value="Ankyrin_rpt-contain_sf"/>
</dbReference>
<dbReference type="PANTHER" id="PTHR46586">
    <property type="entry name" value="ANKYRIN REPEAT-CONTAINING PROTEIN"/>
    <property type="match status" value="1"/>
</dbReference>
<dbReference type="Gene3D" id="1.25.40.20">
    <property type="entry name" value="Ankyrin repeat-containing domain"/>
    <property type="match status" value="1"/>
</dbReference>
<dbReference type="PANTHER" id="PTHR46586:SF3">
    <property type="entry name" value="ANKYRIN REPEAT-CONTAINING PROTEIN"/>
    <property type="match status" value="1"/>
</dbReference>
<sequence length="382" mass="42793">MIATYVLTNLPLIQPLELLEITQPAESIKIPPNSNEGVELSNIASRFNDTSYLQRFNYLIPLPSHILFINDCYKEPILPLHFSAVENSIKHVKLWIKCKPVWLTPAPLKLAAICGHLEIVKLLMYASKSAWYPEAMDLAAMNGHLDVMRCIRNIENGPGCTTESMDGAATYGHLEVVKFLNENRTEGCTTKALEGAINSGYAKVVEYLMEHRHQQYISDSIFLNSEFYKINCHQSSEEKDYIGTKWSDSNAMDIAASVGDLDTIKLLHRAGIKCCTTQTLDLAAAIGCTDAAMTYAAAGDLDLDVVKWLHEVKTELHQGCFDTYYNFNGPKDESRCGLRRVPHFFVCHRTPKIIRRAVDKAASNGRIEIVQILHDFPVTTAI</sequence>
<organism evidence="1 2">
    <name type="scientific">Thraustotheca clavata</name>
    <dbReference type="NCBI Taxonomy" id="74557"/>
    <lineage>
        <taxon>Eukaryota</taxon>
        <taxon>Sar</taxon>
        <taxon>Stramenopiles</taxon>
        <taxon>Oomycota</taxon>
        <taxon>Saprolegniomycetes</taxon>
        <taxon>Saprolegniales</taxon>
        <taxon>Achlyaceae</taxon>
        <taxon>Thraustotheca</taxon>
    </lineage>
</organism>
<dbReference type="InterPro" id="IPR052050">
    <property type="entry name" value="SecEffector_AnkRepeat"/>
</dbReference>
<protein>
    <submittedName>
        <fullName evidence="1">Uncharacterized protein</fullName>
    </submittedName>
</protein>
<proteinExistence type="predicted"/>
<keyword evidence="2" id="KW-1185">Reference proteome</keyword>
<evidence type="ECO:0000313" key="2">
    <source>
        <dbReference type="Proteomes" id="UP000243217"/>
    </source>
</evidence>
<evidence type="ECO:0000313" key="1">
    <source>
        <dbReference type="EMBL" id="OQS06810.1"/>
    </source>
</evidence>
<dbReference type="SUPFAM" id="SSF48403">
    <property type="entry name" value="Ankyrin repeat"/>
    <property type="match status" value="1"/>
</dbReference>
<dbReference type="EMBL" id="JNBS01000305">
    <property type="protein sequence ID" value="OQS06810.1"/>
    <property type="molecule type" value="Genomic_DNA"/>
</dbReference>